<dbReference type="RefSeq" id="WP_106543666.1">
    <property type="nucleotide sequence ID" value="NZ_BLAU01000001.1"/>
</dbReference>
<evidence type="ECO:0000259" key="2">
    <source>
        <dbReference type="Pfam" id="PF08327"/>
    </source>
</evidence>
<organism evidence="4 5">
    <name type="scientific">Prolixibacter denitrificans</name>
    <dbReference type="NCBI Taxonomy" id="1541063"/>
    <lineage>
        <taxon>Bacteria</taxon>
        <taxon>Pseudomonadati</taxon>
        <taxon>Bacteroidota</taxon>
        <taxon>Bacteroidia</taxon>
        <taxon>Marinilabiliales</taxon>
        <taxon>Prolixibacteraceae</taxon>
        <taxon>Prolixibacter</taxon>
    </lineage>
</organism>
<accession>A0A2P8C7A7</accession>
<dbReference type="Proteomes" id="UP000396862">
    <property type="component" value="Unassembled WGS sequence"/>
</dbReference>
<dbReference type="CDD" id="cd08897">
    <property type="entry name" value="SRPBCC_CalC_Aha1-like_4"/>
    <property type="match status" value="1"/>
</dbReference>
<dbReference type="Gene3D" id="3.30.530.20">
    <property type="match status" value="1"/>
</dbReference>
<dbReference type="EMBL" id="PYGC01000013">
    <property type="protein sequence ID" value="PSK80807.1"/>
    <property type="molecule type" value="Genomic_DNA"/>
</dbReference>
<keyword evidence="6" id="KW-1185">Reference proteome</keyword>
<evidence type="ECO:0000256" key="1">
    <source>
        <dbReference type="ARBA" id="ARBA00006817"/>
    </source>
</evidence>
<dbReference type="Pfam" id="PF08327">
    <property type="entry name" value="AHSA1"/>
    <property type="match status" value="1"/>
</dbReference>
<dbReference type="AlphaFoldDB" id="A0A2P8C7A7"/>
<dbReference type="InterPro" id="IPR013538">
    <property type="entry name" value="ASHA1/2-like_C"/>
</dbReference>
<dbReference type="EMBL" id="BLAU01000001">
    <property type="protein sequence ID" value="GET22393.1"/>
    <property type="molecule type" value="Genomic_DNA"/>
</dbReference>
<gene>
    <name evidence="4" type="ORF">CLV93_113101</name>
    <name evidence="3" type="ORF">JCM18694_26390</name>
</gene>
<comment type="similarity">
    <text evidence="1">Belongs to the AHA1 family.</text>
</comment>
<dbReference type="OrthoDB" id="384974at2"/>
<reference evidence="4 5" key="1">
    <citation type="submission" date="2018-03" db="EMBL/GenBank/DDBJ databases">
        <title>Genomic Encyclopedia of Archaeal and Bacterial Type Strains, Phase II (KMG-II): from individual species to whole genera.</title>
        <authorList>
            <person name="Goeker M."/>
        </authorList>
    </citation>
    <scope>NUCLEOTIDE SEQUENCE [LARGE SCALE GENOMIC DNA]</scope>
    <source>
        <strain evidence="4 5">DSM 27267</strain>
    </source>
</reference>
<evidence type="ECO:0000313" key="6">
    <source>
        <dbReference type="Proteomes" id="UP000396862"/>
    </source>
</evidence>
<dbReference type="InterPro" id="IPR023393">
    <property type="entry name" value="START-like_dom_sf"/>
</dbReference>
<feature type="domain" description="Activator of Hsp90 ATPase homologue 1/2-like C-terminal" evidence="2">
    <location>
        <begin position="16"/>
        <end position="139"/>
    </location>
</feature>
<proteinExistence type="inferred from homology"/>
<sequence length="146" mass="16648">METKAKTIITVQAIIDAPVDKVWDAWTNPKHIVQWNAASDDWHTPKAENDLRPGGRFTSRMEAKDGSIGFDFEGVYDEVKNNQFISYTMEDGRKVEVSFESGGGATSVIERFEAENTNTIEQQQFGWQSILNNFKKYVEGNHPYPR</sequence>
<dbReference type="Proteomes" id="UP000240621">
    <property type="component" value="Unassembled WGS sequence"/>
</dbReference>
<name>A0A2P8C7A7_9BACT</name>
<protein>
    <submittedName>
        <fullName evidence="3">Activator of HSP90 ATPase</fullName>
    </submittedName>
    <submittedName>
        <fullName evidence="4">Uncharacterized protein YndB with AHSA1/START domain</fullName>
    </submittedName>
</protein>
<evidence type="ECO:0000313" key="3">
    <source>
        <dbReference type="EMBL" id="GET22393.1"/>
    </source>
</evidence>
<dbReference type="SUPFAM" id="SSF55961">
    <property type="entry name" value="Bet v1-like"/>
    <property type="match status" value="1"/>
</dbReference>
<evidence type="ECO:0000313" key="5">
    <source>
        <dbReference type="Proteomes" id="UP000240621"/>
    </source>
</evidence>
<reference evidence="3 6" key="2">
    <citation type="submission" date="2019-10" db="EMBL/GenBank/DDBJ databases">
        <title>Prolixibacter strains distinguished by the presence of nitrate reductase genes were adept at nitrate-dependent anaerobic corrosion of metallic iron and carbon steel.</title>
        <authorList>
            <person name="Iino T."/>
            <person name="Shono N."/>
            <person name="Ito K."/>
            <person name="Nakamura R."/>
            <person name="Sueoka K."/>
            <person name="Harayama S."/>
            <person name="Ohkuma M."/>
        </authorList>
    </citation>
    <scope>NUCLEOTIDE SEQUENCE [LARGE SCALE GENOMIC DNA]</scope>
    <source>
        <strain evidence="3 6">MIC1-1</strain>
    </source>
</reference>
<evidence type="ECO:0000313" key="4">
    <source>
        <dbReference type="EMBL" id="PSK80807.1"/>
    </source>
</evidence>
<comment type="caution">
    <text evidence="4">The sequence shown here is derived from an EMBL/GenBank/DDBJ whole genome shotgun (WGS) entry which is preliminary data.</text>
</comment>